<accession>A0A853CAH0</accession>
<comment type="caution">
    <text evidence="2">The sequence shown here is derived from an EMBL/GenBank/DDBJ whole genome shotgun (WGS) entry which is preliminary data.</text>
</comment>
<evidence type="ECO:0000313" key="3">
    <source>
        <dbReference type="Proteomes" id="UP000541969"/>
    </source>
</evidence>
<sequence length="55" mass="5653">MRFAVQTLVLALGIGGIVGYVVHHSGTGAWTRKWGYLPVLALIAGAVLVSCSGGK</sequence>
<dbReference type="RefSeq" id="WP_179715356.1">
    <property type="nucleotide sequence ID" value="NZ_JACBZT010000001.1"/>
</dbReference>
<proteinExistence type="predicted"/>
<keyword evidence="3" id="KW-1185">Reference proteome</keyword>
<feature type="transmembrane region" description="Helical" evidence="1">
    <location>
        <begin position="35"/>
        <end position="54"/>
    </location>
</feature>
<keyword evidence="1" id="KW-0472">Membrane</keyword>
<evidence type="ECO:0000256" key="1">
    <source>
        <dbReference type="SAM" id="Phobius"/>
    </source>
</evidence>
<reference evidence="2 3" key="1">
    <citation type="submission" date="2020-07" db="EMBL/GenBank/DDBJ databases">
        <title>Sequencing the genomes of 1000 actinobacteria strains.</title>
        <authorList>
            <person name="Klenk H.-P."/>
        </authorList>
    </citation>
    <scope>NUCLEOTIDE SEQUENCE [LARGE SCALE GENOMIC DNA]</scope>
    <source>
        <strain evidence="2 3">DSM 104001</strain>
    </source>
</reference>
<keyword evidence="1" id="KW-1133">Transmembrane helix</keyword>
<organism evidence="2 3">
    <name type="scientific">Petropleomorpha daqingensis</name>
    <dbReference type="NCBI Taxonomy" id="2026353"/>
    <lineage>
        <taxon>Bacteria</taxon>
        <taxon>Bacillati</taxon>
        <taxon>Actinomycetota</taxon>
        <taxon>Actinomycetes</taxon>
        <taxon>Geodermatophilales</taxon>
        <taxon>Geodermatophilaceae</taxon>
        <taxon>Petropleomorpha</taxon>
    </lineage>
</organism>
<keyword evidence="1" id="KW-0812">Transmembrane</keyword>
<evidence type="ECO:0000313" key="2">
    <source>
        <dbReference type="EMBL" id="NYJ04664.1"/>
    </source>
</evidence>
<gene>
    <name evidence="2" type="ORF">GGQ55_000942</name>
</gene>
<dbReference type="AlphaFoldDB" id="A0A853CAH0"/>
<dbReference type="EMBL" id="JACBZT010000001">
    <property type="protein sequence ID" value="NYJ04664.1"/>
    <property type="molecule type" value="Genomic_DNA"/>
</dbReference>
<dbReference type="Proteomes" id="UP000541969">
    <property type="component" value="Unassembled WGS sequence"/>
</dbReference>
<protein>
    <submittedName>
        <fullName evidence="2">Uncharacterized protein</fullName>
    </submittedName>
</protein>
<name>A0A853CAH0_9ACTN</name>